<name>A0AA41E409_9BURK</name>
<evidence type="ECO:0008006" key="5">
    <source>
        <dbReference type="Google" id="ProtNLM"/>
    </source>
</evidence>
<dbReference type="EMBL" id="JAGSVG010000002">
    <property type="protein sequence ID" value="MBR8128010.1"/>
    <property type="molecule type" value="Genomic_DNA"/>
</dbReference>
<feature type="transmembrane region" description="Helical" evidence="2">
    <location>
        <begin position="55"/>
        <end position="77"/>
    </location>
</feature>
<dbReference type="RefSeq" id="WP_105787839.1">
    <property type="nucleotide sequence ID" value="NZ_CADERF010000002.1"/>
</dbReference>
<proteinExistence type="predicted"/>
<protein>
    <recommendedName>
        <fullName evidence="5">Transmembrane protein</fullName>
    </recommendedName>
</protein>
<reference evidence="3" key="1">
    <citation type="submission" date="2021-04" db="EMBL/GenBank/DDBJ databases">
        <title>A collection of bacterial strains from the Burkholderia cepacia Research Laboratory and Repository.</title>
        <authorList>
            <person name="Lipuma J."/>
            <person name="Spilker T."/>
        </authorList>
    </citation>
    <scope>NUCLEOTIDE SEQUENCE</scope>
    <source>
        <strain evidence="3">AU36012</strain>
    </source>
</reference>
<keyword evidence="2" id="KW-0812">Transmembrane</keyword>
<keyword evidence="2" id="KW-1133">Transmembrane helix</keyword>
<keyword evidence="2" id="KW-0472">Membrane</keyword>
<dbReference type="AlphaFoldDB" id="A0AA41E409"/>
<sequence length="451" mass="48121">MPIDLSPAGLPSAYPASGLRFWPWLVGWVLCCGFGAATALLMWPTGAPASGAKFWLCLLGIPNAVYFMALAIARAVYEADYLYARFRNRHRTAWLKTRIRTAQRPLQVLGVGYCLPLGVMSLGELLAGKTSLLEARSPRAGTGRVLHTRFADDDLLLQKDENEHMEVDDESAEEETADAEHTDVTETAEATTPPAPMPPVVRVIEHALAPLVESLSTLSQYGPNYAPAVRVLSTPETAGQRVEQIEQALLRAGLDTLECQAVAAADGLMVADAWLDAGEQRPLLVVAAEWHDEPPPGSTEGAVAVLLGPGMFQLPEPVKVIGTLHRPVMDDLEGVEAVLSNSMLWGQADAATVASVWISGLDNAHDGKLLPALRGTGLASVAKQEAQRRPDRMLGHAGAAGGWLSIAAAIEADAGTQLILHGPSTTSTVQAAILHVTDSIKHEESDDERTQ</sequence>
<feature type="region of interest" description="Disordered" evidence="1">
    <location>
        <begin position="164"/>
        <end position="197"/>
    </location>
</feature>
<evidence type="ECO:0000256" key="1">
    <source>
        <dbReference type="SAM" id="MobiDB-lite"/>
    </source>
</evidence>
<organism evidence="3 4">
    <name type="scientific">Burkholderia ambifaria</name>
    <dbReference type="NCBI Taxonomy" id="152480"/>
    <lineage>
        <taxon>Bacteria</taxon>
        <taxon>Pseudomonadati</taxon>
        <taxon>Pseudomonadota</taxon>
        <taxon>Betaproteobacteria</taxon>
        <taxon>Burkholderiales</taxon>
        <taxon>Burkholderiaceae</taxon>
        <taxon>Burkholderia</taxon>
        <taxon>Burkholderia cepacia complex</taxon>
    </lineage>
</organism>
<evidence type="ECO:0000256" key="2">
    <source>
        <dbReference type="SAM" id="Phobius"/>
    </source>
</evidence>
<comment type="caution">
    <text evidence="3">The sequence shown here is derived from an EMBL/GenBank/DDBJ whole genome shotgun (WGS) entry which is preliminary data.</text>
</comment>
<evidence type="ECO:0000313" key="3">
    <source>
        <dbReference type="EMBL" id="MBR8128010.1"/>
    </source>
</evidence>
<feature type="compositionally biased region" description="Acidic residues" evidence="1">
    <location>
        <begin position="166"/>
        <end position="177"/>
    </location>
</feature>
<accession>A0AA41E409</accession>
<feature type="transmembrane region" description="Helical" evidence="2">
    <location>
        <begin position="21"/>
        <end position="43"/>
    </location>
</feature>
<gene>
    <name evidence="3" type="ORF">KDW93_03200</name>
</gene>
<dbReference type="Proteomes" id="UP000682266">
    <property type="component" value="Unassembled WGS sequence"/>
</dbReference>
<evidence type="ECO:0000313" key="4">
    <source>
        <dbReference type="Proteomes" id="UP000682266"/>
    </source>
</evidence>